<evidence type="ECO:0000313" key="3">
    <source>
        <dbReference type="EMBL" id="CAB3772187.1"/>
    </source>
</evidence>
<feature type="chain" id="PRO_5026722152" description="Toxin co-regulated pilus biosynthesis protein Q C-terminal domain-containing protein" evidence="1">
    <location>
        <begin position="31"/>
        <end position="289"/>
    </location>
</feature>
<dbReference type="Proteomes" id="UP000494363">
    <property type="component" value="Unassembled WGS sequence"/>
</dbReference>
<organism evidence="3 4">
    <name type="scientific">Paraburkholderia humisilvae</name>
    <dbReference type="NCBI Taxonomy" id="627669"/>
    <lineage>
        <taxon>Bacteria</taxon>
        <taxon>Pseudomonadati</taxon>
        <taxon>Pseudomonadota</taxon>
        <taxon>Betaproteobacteria</taxon>
        <taxon>Burkholderiales</taxon>
        <taxon>Burkholderiaceae</taxon>
        <taxon>Paraburkholderia</taxon>
    </lineage>
</organism>
<proteinExistence type="predicted"/>
<accession>A0A6J5F3E7</accession>
<keyword evidence="1" id="KW-0732">Signal</keyword>
<dbReference type="InterPro" id="IPR018927">
    <property type="entry name" value="Pilus_synth_Q_C"/>
</dbReference>
<evidence type="ECO:0000313" key="4">
    <source>
        <dbReference type="Proteomes" id="UP000494363"/>
    </source>
</evidence>
<feature type="signal peptide" evidence="1">
    <location>
        <begin position="1"/>
        <end position="30"/>
    </location>
</feature>
<reference evidence="3 4" key="1">
    <citation type="submission" date="2020-04" db="EMBL/GenBank/DDBJ databases">
        <authorList>
            <person name="De Canck E."/>
        </authorList>
    </citation>
    <scope>NUCLEOTIDE SEQUENCE [LARGE SCALE GENOMIC DNA]</scope>
    <source>
        <strain evidence="3 4">LMG 29542</strain>
    </source>
</reference>
<evidence type="ECO:0000259" key="2">
    <source>
        <dbReference type="Pfam" id="PF10671"/>
    </source>
</evidence>
<gene>
    <name evidence="3" type="ORF">LMG29542_06816</name>
</gene>
<dbReference type="RefSeq" id="WP_246356175.1">
    <property type="nucleotide sequence ID" value="NZ_CADIKH010000057.1"/>
</dbReference>
<dbReference type="Pfam" id="PF10671">
    <property type="entry name" value="TcpQ"/>
    <property type="match status" value="1"/>
</dbReference>
<sequence>MQVDVKMQKLWFRGGWLLCCMWALCASAFAADQQVIVEGTHRPVGAVRASGHDVSLLQAIEEVVPSSYSVNVPNAGPWADTPVSWRAGGSFVQVLGELLSGNPSLQARVDTDLRLVTVTAHMSVRQSAPAALPTVASGAVAANAASASASAKTIAQAPLEASHPASVPPVAGAPGMPLSIASPTPASASAASTVAPAASATPPERTVWELRRSDGSVRDVLARWASEAGWQFIWDVPTDFTIDATATIHGTFQQALQEVANALRHSQVPIQMVMYQGNRVLRVIPKGAG</sequence>
<dbReference type="AlphaFoldDB" id="A0A6J5F3E7"/>
<keyword evidence="4" id="KW-1185">Reference proteome</keyword>
<name>A0A6J5F3E7_9BURK</name>
<dbReference type="Gene3D" id="3.55.50.70">
    <property type="match status" value="1"/>
</dbReference>
<dbReference type="EMBL" id="CADIKH010000057">
    <property type="protein sequence ID" value="CAB3772187.1"/>
    <property type="molecule type" value="Genomic_DNA"/>
</dbReference>
<feature type="domain" description="Toxin co-regulated pilus biosynthesis protein Q C-terminal" evidence="2">
    <location>
        <begin position="207"/>
        <end position="285"/>
    </location>
</feature>
<evidence type="ECO:0000256" key="1">
    <source>
        <dbReference type="SAM" id="SignalP"/>
    </source>
</evidence>
<protein>
    <recommendedName>
        <fullName evidence="2">Toxin co-regulated pilus biosynthesis protein Q C-terminal domain-containing protein</fullName>
    </recommendedName>
</protein>